<dbReference type="Proteomes" id="UP001152607">
    <property type="component" value="Unassembled WGS sequence"/>
</dbReference>
<organism evidence="2 3">
    <name type="scientific">Periconia digitata</name>
    <dbReference type="NCBI Taxonomy" id="1303443"/>
    <lineage>
        <taxon>Eukaryota</taxon>
        <taxon>Fungi</taxon>
        <taxon>Dikarya</taxon>
        <taxon>Ascomycota</taxon>
        <taxon>Pezizomycotina</taxon>
        <taxon>Dothideomycetes</taxon>
        <taxon>Pleosporomycetidae</taxon>
        <taxon>Pleosporales</taxon>
        <taxon>Massarineae</taxon>
        <taxon>Periconiaceae</taxon>
        <taxon>Periconia</taxon>
    </lineage>
</organism>
<evidence type="ECO:0000313" key="2">
    <source>
        <dbReference type="EMBL" id="CAI6333238.1"/>
    </source>
</evidence>
<keyword evidence="1" id="KW-0472">Membrane</keyword>
<keyword evidence="1" id="KW-1133">Transmembrane helix</keyword>
<dbReference type="EMBL" id="CAOQHR010000004">
    <property type="protein sequence ID" value="CAI6333238.1"/>
    <property type="molecule type" value="Genomic_DNA"/>
</dbReference>
<keyword evidence="3" id="KW-1185">Reference proteome</keyword>
<evidence type="ECO:0000313" key="3">
    <source>
        <dbReference type="Proteomes" id="UP001152607"/>
    </source>
</evidence>
<feature type="transmembrane region" description="Helical" evidence="1">
    <location>
        <begin position="46"/>
        <end position="68"/>
    </location>
</feature>
<protein>
    <submittedName>
        <fullName evidence="2">Uncharacterized protein</fullName>
    </submittedName>
</protein>
<comment type="caution">
    <text evidence="2">The sequence shown here is derived from an EMBL/GenBank/DDBJ whole genome shotgun (WGS) entry which is preliminary data.</text>
</comment>
<keyword evidence="1" id="KW-0812">Transmembrane</keyword>
<name>A0A9W4UF97_9PLEO</name>
<gene>
    <name evidence="2" type="ORF">PDIGIT_LOCUS6276</name>
</gene>
<proteinExistence type="predicted"/>
<accession>A0A9W4UF97</accession>
<reference evidence="2" key="1">
    <citation type="submission" date="2023-01" db="EMBL/GenBank/DDBJ databases">
        <authorList>
            <person name="Van Ghelder C."/>
            <person name="Rancurel C."/>
        </authorList>
    </citation>
    <scope>NUCLEOTIDE SEQUENCE</scope>
    <source>
        <strain evidence="2">CNCM I-4278</strain>
    </source>
</reference>
<sequence>MCSREPSPSSPRAPVPGSSFRAAAMWHSSVASLSGTKLRSTRPEDAGSTAVTIPIIIVVVVVVFVSAINE</sequence>
<evidence type="ECO:0000256" key="1">
    <source>
        <dbReference type="SAM" id="Phobius"/>
    </source>
</evidence>
<dbReference type="AlphaFoldDB" id="A0A9W4UF97"/>